<comment type="caution">
    <text evidence="3">The sequence shown here is derived from an EMBL/GenBank/DDBJ whole genome shotgun (WGS) entry which is preliminary data.</text>
</comment>
<evidence type="ECO:0000256" key="1">
    <source>
        <dbReference type="SAM" id="MobiDB-lite"/>
    </source>
</evidence>
<evidence type="ECO:0000313" key="3">
    <source>
        <dbReference type="EMBL" id="RYB88285.1"/>
    </source>
</evidence>
<dbReference type="Pfam" id="PF08378">
    <property type="entry name" value="NERD"/>
    <property type="match status" value="1"/>
</dbReference>
<sequence>MKLRYAGVCRVCDADLSARVEAIYERATKTVRCLDCSPAKVVEDSPAEPLVEEGAPRPLRNPEPIDPGTPGASARREYERRQAKREARVREKHPKLGGLILAVTDEPQSTKAWDTGAIGEERLGQKLNELASDTLRVLHDRRIPATRANIDHIAVTPTGVYVIDPKRYSGRPTLKVEGGLLRPRTEKLLVGGRDRTKLVDGVLKQVDLVRGIVGDDVPVTGVLCFIEANWPLIGGSFTTRGVEILWPNKLYPRLTAPTPSQVDLDALHRSLAEALQPA</sequence>
<organism evidence="3 4">
    <name type="scientific">Nocardioides glacieisoli</name>
    <dbReference type="NCBI Taxonomy" id="1168730"/>
    <lineage>
        <taxon>Bacteria</taxon>
        <taxon>Bacillati</taxon>
        <taxon>Actinomycetota</taxon>
        <taxon>Actinomycetes</taxon>
        <taxon>Propionibacteriales</taxon>
        <taxon>Nocardioidaceae</taxon>
        <taxon>Nocardioides</taxon>
    </lineage>
</organism>
<accession>A0A4Q2RL78</accession>
<evidence type="ECO:0000313" key="4">
    <source>
        <dbReference type="Proteomes" id="UP000291838"/>
    </source>
</evidence>
<name>A0A4Q2RL78_9ACTN</name>
<feature type="domain" description="NERD" evidence="2">
    <location>
        <begin position="115"/>
        <end position="232"/>
    </location>
</feature>
<dbReference type="Proteomes" id="UP000291838">
    <property type="component" value="Unassembled WGS sequence"/>
</dbReference>
<feature type="compositionally biased region" description="Basic and acidic residues" evidence="1">
    <location>
        <begin position="74"/>
        <end position="89"/>
    </location>
</feature>
<dbReference type="PROSITE" id="PS50965">
    <property type="entry name" value="NERD"/>
    <property type="match status" value="1"/>
</dbReference>
<reference evidence="3 4" key="1">
    <citation type="submission" date="2019-01" db="EMBL/GenBank/DDBJ databases">
        <title>Novel species of Nocardioides.</title>
        <authorList>
            <person name="Liu Q."/>
            <person name="Xin Y.-H."/>
        </authorList>
    </citation>
    <scope>NUCLEOTIDE SEQUENCE [LARGE SCALE GENOMIC DNA]</scope>
    <source>
        <strain evidence="3 4">HLT3-15</strain>
    </source>
</reference>
<keyword evidence="4" id="KW-1185">Reference proteome</keyword>
<dbReference type="AlphaFoldDB" id="A0A4Q2RL78"/>
<protein>
    <submittedName>
        <fullName evidence="3">NERD domain-containing protein</fullName>
    </submittedName>
</protein>
<proteinExistence type="predicted"/>
<dbReference type="OrthoDB" id="4246706at2"/>
<dbReference type="EMBL" id="SDWS01000019">
    <property type="protein sequence ID" value="RYB88285.1"/>
    <property type="molecule type" value="Genomic_DNA"/>
</dbReference>
<gene>
    <name evidence="3" type="ORF">EUA06_21930</name>
</gene>
<dbReference type="InterPro" id="IPR011528">
    <property type="entry name" value="NERD"/>
</dbReference>
<evidence type="ECO:0000259" key="2">
    <source>
        <dbReference type="PROSITE" id="PS50965"/>
    </source>
</evidence>
<feature type="region of interest" description="Disordered" evidence="1">
    <location>
        <begin position="44"/>
        <end position="91"/>
    </location>
</feature>